<organism evidence="1 2">
    <name type="scientific">Daphnia magna</name>
    <dbReference type="NCBI Taxonomy" id="35525"/>
    <lineage>
        <taxon>Eukaryota</taxon>
        <taxon>Metazoa</taxon>
        <taxon>Ecdysozoa</taxon>
        <taxon>Arthropoda</taxon>
        <taxon>Crustacea</taxon>
        <taxon>Branchiopoda</taxon>
        <taxon>Diplostraca</taxon>
        <taxon>Cladocera</taxon>
        <taxon>Anomopoda</taxon>
        <taxon>Daphniidae</taxon>
        <taxon>Daphnia</taxon>
    </lineage>
</organism>
<feature type="non-terminal residue" evidence="1">
    <location>
        <position position="163"/>
    </location>
</feature>
<name>A0A164IFK3_9CRUS</name>
<dbReference type="EMBL" id="LRGB01007374">
    <property type="protein sequence ID" value="KZS01206.1"/>
    <property type="molecule type" value="Genomic_DNA"/>
</dbReference>
<keyword evidence="2" id="KW-1185">Reference proteome</keyword>
<dbReference type="AlphaFoldDB" id="A0A164IFK3"/>
<evidence type="ECO:0000313" key="1">
    <source>
        <dbReference type="EMBL" id="KZS01206.1"/>
    </source>
</evidence>
<reference evidence="1 2" key="1">
    <citation type="submission" date="2016-03" db="EMBL/GenBank/DDBJ databases">
        <title>EvidentialGene: Evidence-directed Construction of Genes on Genomes.</title>
        <authorList>
            <person name="Gilbert D.G."/>
            <person name="Choi J.-H."/>
            <person name="Mockaitis K."/>
            <person name="Colbourne J."/>
            <person name="Pfrender M."/>
        </authorList>
    </citation>
    <scope>NUCLEOTIDE SEQUENCE [LARGE SCALE GENOMIC DNA]</scope>
    <source>
        <strain evidence="1 2">Xinb3</strain>
        <tissue evidence="1">Complete organism</tissue>
    </source>
</reference>
<accession>A0A164IFK3</accession>
<gene>
    <name evidence="1" type="ORF">APZ42_002206</name>
</gene>
<sequence length="163" mass="19073">MTRDFPLANSLQNSQGVSLRMYADDISASIAHRHRRKARLELQKALFRFRKWCKLWKFTISVSKSFTISFSRRRGSNAPLQLEALGERIPDVEEGKFLGIIFDRKLSWRPHVLELLGKVAQRHNLFKILLRRSMNLKAKLLINLYLALVRSIMDYSYPVILQS</sequence>
<dbReference type="PANTHER" id="PTHR33332">
    <property type="entry name" value="REVERSE TRANSCRIPTASE DOMAIN-CONTAINING PROTEIN"/>
    <property type="match status" value="1"/>
</dbReference>
<evidence type="ECO:0000313" key="2">
    <source>
        <dbReference type="Proteomes" id="UP000076858"/>
    </source>
</evidence>
<proteinExistence type="predicted"/>
<comment type="caution">
    <text evidence="1">The sequence shown here is derived from an EMBL/GenBank/DDBJ whole genome shotgun (WGS) entry which is preliminary data.</text>
</comment>
<dbReference type="Proteomes" id="UP000076858">
    <property type="component" value="Unassembled WGS sequence"/>
</dbReference>
<protein>
    <submittedName>
        <fullName evidence="1">Pol-like protein</fullName>
    </submittedName>
</protein>